<dbReference type="Pfam" id="PF03061">
    <property type="entry name" value="4HBT"/>
    <property type="match status" value="1"/>
</dbReference>
<dbReference type="InterPro" id="IPR006683">
    <property type="entry name" value="Thioestr_dom"/>
</dbReference>
<evidence type="ECO:0000313" key="5">
    <source>
        <dbReference type="EMBL" id="MBR7837005.1"/>
    </source>
</evidence>
<evidence type="ECO:0000256" key="2">
    <source>
        <dbReference type="ARBA" id="ARBA00022801"/>
    </source>
</evidence>
<evidence type="ECO:0000256" key="1">
    <source>
        <dbReference type="ARBA" id="ARBA00008324"/>
    </source>
</evidence>
<keyword evidence="6" id="KW-1185">Reference proteome</keyword>
<keyword evidence="2" id="KW-0378">Hydrolase</keyword>
<comment type="similarity">
    <text evidence="1">Belongs to the thioesterase PaaI family.</text>
</comment>
<dbReference type="RefSeq" id="WP_212531475.1">
    <property type="nucleotide sequence ID" value="NZ_JAGSOG010000175.1"/>
</dbReference>
<dbReference type="Proteomes" id="UP000675781">
    <property type="component" value="Unassembled WGS sequence"/>
</dbReference>
<feature type="domain" description="Thioesterase" evidence="4">
    <location>
        <begin position="59"/>
        <end position="136"/>
    </location>
</feature>
<sequence length="169" mass="17845">MSEFPAAQRSGLRLFELYREGGLELVGIAQLLDMRCTEVEEGRIVFTVKSRPEFANPLGTLHGGIAATLLDSAMGCAVHTTLPAGMIYTSLDISVRYIRAGGIDGGELRAEGRVVHRGRKIRTAEASLTDEQGRLIATATSSLMVMPAPASRATGPDQAIETGSDGGDA</sequence>
<organism evidence="5 6">
    <name type="scientific">Actinospica durhamensis</name>
    <dbReference type="NCBI Taxonomy" id="1508375"/>
    <lineage>
        <taxon>Bacteria</taxon>
        <taxon>Bacillati</taxon>
        <taxon>Actinomycetota</taxon>
        <taxon>Actinomycetes</taxon>
        <taxon>Catenulisporales</taxon>
        <taxon>Actinospicaceae</taxon>
        <taxon>Actinospica</taxon>
    </lineage>
</organism>
<dbReference type="EMBL" id="JAGSOG010000175">
    <property type="protein sequence ID" value="MBR7837005.1"/>
    <property type="molecule type" value="Genomic_DNA"/>
</dbReference>
<evidence type="ECO:0000259" key="4">
    <source>
        <dbReference type="Pfam" id="PF03061"/>
    </source>
</evidence>
<dbReference type="CDD" id="cd03443">
    <property type="entry name" value="PaaI_thioesterase"/>
    <property type="match status" value="1"/>
</dbReference>
<proteinExistence type="inferred from homology"/>
<dbReference type="InterPro" id="IPR039298">
    <property type="entry name" value="ACOT13"/>
</dbReference>
<evidence type="ECO:0000256" key="3">
    <source>
        <dbReference type="SAM" id="MobiDB-lite"/>
    </source>
</evidence>
<reference evidence="5" key="1">
    <citation type="submission" date="2021-04" db="EMBL/GenBank/DDBJ databases">
        <title>Genome based classification of Actinospica acidithermotolerans sp. nov., an actinobacterium isolated from an Indonesian hot spring.</title>
        <authorList>
            <person name="Kusuma A.B."/>
            <person name="Putra K.E."/>
            <person name="Nafisah S."/>
            <person name="Loh J."/>
            <person name="Nouioui I."/>
            <person name="Goodfellow M."/>
        </authorList>
    </citation>
    <scope>NUCLEOTIDE SEQUENCE</scope>
    <source>
        <strain evidence="5">CSCA 57</strain>
    </source>
</reference>
<accession>A0A941ERB4</accession>
<dbReference type="GO" id="GO:0047617">
    <property type="term" value="F:fatty acyl-CoA hydrolase activity"/>
    <property type="evidence" value="ECO:0007669"/>
    <property type="project" value="InterPro"/>
</dbReference>
<dbReference type="InterPro" id="IPR029069">
    <property type="entry name" value="HotDog_dom_sf"/>
</dbReference>
<dbReference type="NCBIfam" id="TIGR00369">
    <property type="entry name" value="unchar_dom_1"/>
    <property type="match status" value="1"/>
</dbReference>
<gene>
    <name evidence="5" type="ORF">KDL01_27260</name>
</gene>
<dbReference type="Gene3D" id="3.10.129.10">
    <property type="entry name" value="Hotdog Thioesterase"/>
    <property type="match status" value="1"/>
</dbReference>
<feature type="region of interest" description="Disordered" evidence="3">
    <location>
        <begin position="148"/>
        <end position="169"/>
    </location>
</feature>
<dbReference type="AlphaFoldDB" id="A0A941ERB4"/>
<dbReference type="PANTHER" id="PTHR21660:SF1">
    <property type="entry name" value="ACYL-COENZYME A THIOESTERASE 13"/>
    <property type="match status" value="1"/>
</dbReference>
<dbReference type="InterPro" id="IPR003736">
    <property type="entry name" value="PAAI_dom"/>
</dbReference>
<dbReference type="SUPFAM" id="SSF54637">
    <property type="entry name" value="Thioesterase/thiol ester dehydrase-isomerase"/>
    <property type="match status" value="1"/>
</dbReference>
<name>A0A941ERB4_9ACTN</name>
<dbReference type="PANTHER" id="PTHR21660">
    <property type="entry name" value="THIOESTERASE SUPERFAMILY MEMBER-RELATED"/>
    <property type="match status" value="1"/>
</dbReference>
<evidence type="ECO:0000313" key="6">
    <source>
        <dbReference type="Proteomes" id="UP000675781"/>
    </source>
</evidence>
<comment type="caution">
    <text evidence="5">The sequence shown here is derived from an EMBL/GenBank/DDBJ whole genome shotgun (WGS) entry which is preliminary data.</text>
</comment>
<protein>
    <submittedName>
        <fullName evidence="5">PaaI family thioesterase</fullName>
    </submittedName>
</protein>